<keyword evidence="1" id="KW-0805">Transcription regulation</keyword>
<evidence type="ECO:0000313" key="7">
    <source>
        <dbReference type="Proteomes" id="UP001501074"/>
    </source>
</evidence>
<dbReference type="InterPro" id="IPR049445">
    <property type="entry name" value="TetR_SbtR-like_C"/>
</dbReference>
<evidence type="ECO:0000256" key="2">
    <source>
        <dbReference type="ARBA" id="ARBA00023125"/>
    </source>
</evidence>
<dbReference type="PROSITE" id="PS50977">
    <property type="entry name" value="HTH_TETR_2"/>
    <property type="match status" value="1"/>
</dbReference>
<organism evidence="6 7">
    <name type="scientific">Kineosporia mesophila</name>
    <dbReference type="NCBI Taxonomy" id="566012"/>
    <lineage>
        <taxon>Bacteria</taxon>
        <taxon>Bacillati</taxon>
        <taxon>Actinomycetota</taxon>
        <taxon>Actinomycetes</taxon>
        <taxon>Kineosporiales</taxon>
        <taxon>Kineosporiaceae</taxon>
        <taxon>Kineosporia</taxon>
    </lineage>
</organism>
<dbReference type="InterPro" id="IPR009057">
    <property type="entry name" value="Homeodomain-like_sf"/>
</dbReference>
<dbReference type="InterPro" id="IPR001647">
    <property type="entry name" value="HTH_TetR"/>
</dbReference>
<dbReference type="SUPFAM" id="SSF46689">
    <property type="entry name" value="Homeodomain-like"/>
    <property type="match status" value="1"/>
</dbReference>
<keyword evidence="2 4" id="KW-0238">DNA-binding</keyword>
<evidence type="ECO:0000256" key="4">
    <source>
        <dbReference type="PROSITE-ProRule" id="PRU00335"/>
    </source>
</evidence>
<evidence type="ECO:0000259" key="5">
    <source>
        <dbReference type="PROSITE" id="PS50977"/>
    </source>
</evidence>
<dbReference type="InterPro" id="IPR036271">
    <property type="entry name" value="Tet_transcr_reg_TetR-rel_C_sf"/>
</dbReference>
<feature type="DNA-binding region" description="H-T-H motif" evidence="4">
    <location>
        <begin position="28"/>
        <end position="47"/>
    </location>
</feature>
<evidence type="ECO:0000256" key="3">
    <source>
        <dbReference type="ARBA" id="ARBA00023163"/>
    </source>
</evidence>
<evidence type="ECO:0000313" key="6">
    <source>
        <dbReference type="EMBL" id="GAA3597559.1"/>
    </source>
</evidence>
<reference evidence="7" key="1">
    <citation type="journal article" date="2019" name="Int. J. Syst. Evol. Microbiol.">
        <title>The Global Catalogue of Microorganisms (GCM) 10K type strain sequencing project: providing services to taxonomists for standard genome sequencing and annotation.</title>
        <authorList>
            <consortium name="The Broad Institute Genomics Platform"/>
            <consortium name="The Broad Institute Genome Sequencing Center for Infectious Disease"/>
            <person name="Wu L."/>
            <person name="Ma J."/>
        </authorList>
    </citation>
    <scope>NUCLEOTIDE SEQUENCE [LARGE SCALE GENOMIC DNA]</scope>
    <source>
        <strain evidence="7">JCM 16902</strain>
    </source>
</reference>
<keyword evidence="3" id="KW-0804">Transcription</keyword>
<sequence length="184" mass="20435">MRVDAQENRDRILVAAREVFAEAGEQAAITRIARRAQVSVATLYRRFPTRDDLVAGARTLMWDESVKTHQELLRSADPAQALHDMMLRLGACQLDDRGYAQAYVEAVVSGRGLDRERQATEKVMAVLLARAQAMGGLRADLTVADYRLLIAAHQGVVVAESLDPARASRRFLTTMLRSYQAPAR</sequence>
<proteinExistence type="predicted"/>
<dbReference type="SUPFAM" id="SSF48498">
    <property type="entry name" value="Tetracyclin repressor-like, C-terminal domain"/>
    <property type="match status" value="1"/>
</dbReference>
<comment type="caution">
    <text evidence="6">The sequence shown here is derived from an EMBL/GenBank/DDBJ whole genome shotgun (WGS) entry which is preliminary data.</text>
</comment>
<dbReference type="PANTHER" id="PTHR30055:SF234">
    <property type="entry name" value="HTH-TYPE TRANSCRIPTIONAL REGULATOR BETI"/>
    <property type="match status" value="1"/>
</dbReference>
<dbReference type="InterPro" id="IPR050109">
    <property type="entry name" value="HTH-type_TetR-like_transc_reg"/>
</dbReference>
<name>A0ABP6Z3U9_9ACTN</name>
<accession>A0ABP6Z3U9</accession>
<dbReference type="Gene3D" id="1.10.357.10">
    <property type="entry name" value="Tetracycline Repressor, domain 2"/>
    <property type="match status" value="1"/>
</dbReference>
<dbReference type="Pfam" id="PF00440">
    <property type="entry name" value="TetR_N"/>
    <property type="match status" value="1"/>
</dbReference>
<evidence type="ECO:0000256" key="1">
    <source>
        <dbReference type="ARBA" id="ARBA00023015"/>
    </source>
</evidence>
<dbReference type="EMBL" id="BAAAZO010000002">
    <property type="protein sequence ID" value="GAA3597559.1"/>
    <property type="molecule type" value="Genomic_DNA"/>
</dbReference>
<protein>
    <submittedName>
        <fullName evidence="6">TetR/AcrR family transcriptional regulator</fullName>
    </submittedName>
</protein>
<dbReference type="PANTHER" id="PTHR30055">
    <property type="entry name" value="HTH-TYPE TRANSCRIPTIONAL REGULATOR RUTR"/>
    <property type="match status" value="1"/>
</dbReference>
<feature type="domain" description="HTH tetR-type" evidence="5">
    <location>
        <begin position="6"/>
        <end position="65"/>
    </location>
</feature>
<dbReference type="RefSeq" id="WP_231485831.1">
    <property type="nucleotide sequence ID" value="NZ_BAAAZO010000002.1"/>
</dbReference>
<dbReference type="PRINTS" id="PR00455">
    <property type="entry name" value="HTHTETR"/>
</dbReference>
<keyword evidence="7" id="KW-1185">Reference proteome</keyword>
<gene>
    <name evidence="6" type="ORF">GCM10022223_10890</name>
</gene>
<dbReference type="Pfam" id="PF21597">
    <property type="entry name" value="TetR_C_43"/>
    <property type="match status" value="1"/>
</dbReference>
<dbReference type="Proteomes" id="UP001501074">
    <property type="component" value="Unassembled WGS sequence"/>
</dbReference>